<accession>A0A0B1SL43</accession>
<evidence type="ECO:0000256" key="1">
    <source>
        <dbReference type="SAM" id="Phobius"/>
    </source>
</evidence>
<dbReference type="OrthoDB" id="5846844at2759"/>
<keyword evidence="1" id="KW-1133">Transmembrane helix</keyword>
<keyword evidence="1" id="KW-0472">Membrane</keyword>
<protein>
    <submittedName>
        <fullName evidence="2">Uncharacterized protein</fullName>
    </submittedName>
</protein>
<gene>
    <name evidence="2" type="ORF">OESDEN_16342</name>
</gene>
<evidence type="ECO:0000313" key="2">
    <source>
        <dbReference type="EMBL" id="KHJ83950.1"/>
    </source>
</evidence>
<organism evidence="2 3">
    <name type="scientific">Oesophagostomum dentatum</name>
    <name type="common">Nodular worm</name>
    <dbReference type="NCBI Taxonomy" id="61180"/>
    <lineage>
        <taxon>Eukaryota</taxon>
        <taxon>Metazoa</taxon>
        <taxon>Ecdysozoa</taxon>
        <taxon>Nematoda</taxon>
        <taxon>Chromadorea</taxon>
        <taxon>Rhabditida</taxon>
        <taxon>Rhabditina</taxon>
        <taxon>Rhabditomorpha</taxon>
        <taxon>Strongyloidea</taxon>
        <taxon>Strongylidae</taxon>
        <taxon>Oesophagostomum</taxon>
    </lineage>
</organism>
<dbReference type="AlphaFoldDB" id="A0A0B1SL43"/>
<feature type="transmembrane region" description="Helical" evidence="1">
    <location>
        <begin position="65"/>
        <end position="91"/>
    </location>
</feature>
<reference evidence="2 3" key="1">
    <citation type="submission" date="2014-03" db="EMBL/GenBank/DDBJ databases">
        <title>Draft genome of the hookworm Oesophagostomum dentatum.</title>
        <authorList>
            <person name="Mitreva M."/>
        </authorList>
    </citation>
    <scope>NUCLEOTIDE SEQUENCE [LARGE SCALE GENOMIC DNA]</scope>
    <source>
        <strain evidence="2 3">OD-Hann</strain>
    </source>
</reference>
<keyword evidence="3" id="KW-1185">Reference proteome</keyword>
<dbReference type="Proteomes" id="UP000053660">
    <property type="component" value="Unassembled WGS sequence"/>
</dbReference>
<proteinExistence type="predicted"/>
<name>A0A0B1SL43_OESDE</name>
<sequence length="99" mass="10673">MVAKKKVVQAKPVKKVKVSLSSEGGISEMSTVSGGCDSMLIENMNNDKKDKKGGMQSAVSNKSKLNVLVTILAVLFSQFIICVSAVIVILLHHSRVVDW</sequence>
<keyword evidence="1" id="KW-0812">Transmembrane</keyword>
<dbReference type="EMBL" id="KN570893">
    <property type="protein sequence ID" value="KHJ83950.1"/>
    <property type="molecule type" value="Genomic_DNA"/>
</dbReference>
<evidence type="ECO:0000313" key="3">
    <source>
        <dbReference type="Proteomes" id="UP000053660"/>
    </source>
</evidence>